<gene>
    <name evidence="1" type="ORF">ABVK25_004402</name>
</gene>
<keyword evidence="2" id="KW-1185">Reference proteome</keyword>
<name>A0ABR4BB34_9LECA</name>
<evidence type="ECO:0000313" key="1">
    <source>
        <dbReference type="EMBL" id="KAL2055064.1"/>
    </source>
</evidence>
<comment type="caution">
    <text evidence="1">The sequence shown here is derived from an EMBL/GenBank/DDBJ whole genome shotgun (WGS) entry which is preliminary data.</text>
</comment>
<accession>A0ABR4BB34</accession>
<proteinExistence type="predicted"/>
<protein>
    <submittedName>
        <fullName evidence="1">Uncharacterized protein</fullName>
    </submittedName>
</protein>
<reference evidence="1 2" key="1">
    <citation type="submission" date="2024-09" db="EMBL/GenBank/DDBJ databases">
        <title>Rethinking Asexuality: The Enigmatic Case of Functional Sexual Genes in Lepraria (Stereocaulaceae).</title>
        <authorList>
            <person name="Doellman M."/>
            <person name="Sun Y."/>
            <person name="Barcenas-Pena A."/>
            <person name="Lumbsch H.T."/>
            <person name="Grewe F."/>
        </authorList>
    </citation>
    <scope>NUCLEOTIDE SEQUENCE [LARGE SCALE GENOMIC DNA]</scope>
    <source>
        <strain evidence="1 2">Grewe 0041</strain>
    </source>
</reference>
<dbReference type="Proteomes" id="UP001590951">
    <property type="component" value="Unassembled WGS sequence"/>
</dbReference>
<sequence length="89" mass="10432">MSLHDLLASETSSPQMEFITDKISGLRKVYVVTYNAKDWPKGVKFWDERLREYGDGTLEVYVSREQAKREGTERVHQQLQLRLNAYNIP</sequence>
<dbReference type="EMBL" id="JBHFEH010000012">
    <property type="protein sequence ID" value="KAL2055064.1"/>
    <property type="molecule type" value="Genomic_DNA"/>
</dbReference>
<evidence type="ECO:0000313" key="2">
    <source>
        <dbReference type="Proteomes" id="UP001590951"/>
    </source>
</evidence>
<organism evidence="1 2">
    <name type="scientific">Lepraria finkii</name>
    <dbReference type="NCBI Taxonomy" id="1340010"/>
    <lineage>
        <taxon>Eukaryota</taxon>
        <taxon>Fungi</taxon>
        <taxon>Dikarya</taxon>
        <taxon>Ascomycota</taxon>
        <taxon>Pezizomycotina</taxon>
        <taxon>Lecanoromycetes</taxon>
        <taxon>OSLEUM clade</taxon>
        <taxon>Lecanoromycetidae</taxon>
        <taxon>Lecanorales</taxon>
        <taxon>Lecanorineae</taxon>
        <taxon>Stereocaulaceae</taxon>
        <taxon>Lepraria</taxon>
    </lineage>
</organism>